<reference evidence="1" key="1">
    <citation type="journal article" date="2014" name="Front. Microbiol.">
        <title>High frequency of phylogenetically diverse reductive dehalogenase-homologous genes in deep subseafloor sedimentary metagenomes.</title>
        <authorList>
            <person name="Kawai M."/>
            <person name="Futagami T."/>
            <person name="Toyoda A."/>
            <person name="Takaki Y."/>
            <person name="Nishi S."/>
            <person name="Hori S."/>
            <person name="Arai W."/>
            <person name="Tsubouchi T."/>
            <person name="Morono Y."/>
            <person name="Uchiyama I."/>
            <person name="Ito T."/>
            <person name="Fujiyama A."/>
            <person name="Inagaki F."/>
            <person name="Takami H."/>
        </authorList>
    </citation>
    <scope>NUCLEOTIDE SEQUENCE</scope>
    <source>
        <strain evidence="1">Expedition CK06-06</strain>
    </source>
</reference>
<dbReference type="EMBL" id="BARS01046028">
    <property type="protein sequence ID" value="GAG39160.1"/>
    <property type="molecule type" value="Genomic_DNA"/>
</dbReference>
<proteinExistence type="predicted"/>
<accession>X0X7Y3</accession>
<sequence>IVPLSGSGLTRTLSSANFADNTQVVVTVKTTSGSFLAQVTILKVGGGIDLSELEGDVDNLGDDVDNIIESTILNTVISHETITKTVHSQAKIRKANDAITTESTARAFEVEQLEASIETESGRVDSAITKVNQVEVNVSGAASAISSISGQVNNQITGLGATFNKASSAKVTADNTAIALTTLENEVNDAGTGLAATNQLVQQAQIDADNNANAVTVLQSTVNNPTTGVTANAALALQAKQAADGNV</sequence>
<gene>
    <name evidence="1" type="ORF">S01H1_69332</name>
</gene>
<feature type="non-terminal residue" evidence="1">
    <location>
        <position position="1"/>
    </location>
</feature>
<dbReference type="AlphaFoldDB" id="X0X7Y3"/>
<feature type="non-terminal residue" evidence="1">
    <location>
        <position position="247"/>
    </location>
</feature>
<name>X0X7Y3_9ZZZZ</name>
<comment type="caution">
    <text evidence="1">The sequence shown here is derived from an EMBL/GenBank/DDBJ whole genome shotgun (WGS) entry which is preliminary data.</text>
</comment>
<organism evidence="1">
    <name type="scientific">marine sediment metagenome</name>
    <dbReference type="NCBI Taxonomy" id="412755"/>
    <lineage>
        <taxon>unclassified sequences</taxon>
        <taxon>metagenomes</taxon>
        <taxon>ecological metagenomes</taxon>
    </lineage>
</organism>
<protein>
    <submittedName>
        <fullName evidence="1">Uncharacterized protein</fullName>
    </submittedName>
</protein>
<evidence type="ECO:0000313" key="1">
    <source>
        <dbReference type="EMBL" id="GAG39160.1"/>
    </source>
</evidence>